<comment type="caution">
    <text evidence="3">The sequence shown here is derived from an EMBL/GenBank/DDBJ whole genome shotgun (WGS) entry which is preliminary data.</text>
</comment>
<dbReference type="GO" id="GO:0120147">
    <property type="term" value="F:formylglycine-generating oxidase activity"/>
    <property type="evidence" value="ECO:0007669"/>
    <property type="project" value="TreeGrafter"/>
</dbReference>
<dbReference type="Pfam" id="PF03781">
    <property type="entry name" value="FGE-sulfatase"/>
    <property type="match status" value="1"/>
</dbReference>
<dbReference type="PANTHER" id="PTHR23150">
    <property type="entry name" value="SULFATASE MODIFYING FACTOR 1, 2"/>
    <property type="match status" value="1"/>
</dbReference>
<keyword evidence="1" id="KW-0732">Signal</keyword>
<dbReference type="InterPro" id="IPR051043">
    <property type="entry name" value="Sulfatase_Mod_Factor_Kinase"/>
</dbReference>
<dbReference type="Proteomes" id="UP000518887">
    <property type="component" value="Unassembled WGS sequence"/>
</dbReference>
<evidence type="ECO:0000259" key="2">
    <source>
        <dbReference type="Pfam" id="PF03781"/>
    </source>
</evidence>
<feature type="chain" id="PRO_5030697300" evidence="1">
    <location>
        <begin position="23"/>
        <end position="251"/>
    </location>
</feature>
<dbReference type="EMBL" id="JACHFQ010000002">
    <property type="protein sequence ID" value="MBB5225469.1"/>
    <property type="molecule type" value="Genomic_DNA"/>
</dbReference>
<dbReference type="PANTHER" id="PTHR23150:SF19">
    <property type="entry name" value="FORMYLGLYCINE-GENERATING ENZYME"/>
    <property type="match status" value="1"/>
</dbReference>
<dbReference type="InterPro" id="IPR016187">
    <property type="entry name" value="CTDL_fold"/>
</dbReference>
<feature type="signal peptide" evidence="1">
    <location>
        <begin position="1"/>
        <end position="22"/>
    </location>
</feature>
<keyword evidence="4" id="KW-1185">Reference proteome</keyword>
<protein>
    <submittedName>
        <fullName evidence="3">Formylglycine-generating enzyme required for sulfatase activity</fullName>
    </submittedName>
</protein>
<evidence type="ECO:0000313" key="3">
    <source>
        <dbReference type="EMBL" id="MBB5225469.1"/>
    </source>
</evidence>
<dbReference type="InterPro" id="IPR005532">
    <property type="entry name" value="SUMF_dom"/>
</dbReference>
<dbReference type="InterPro" id="IPR042095">
    <property type="entry name" value="SUMF_sf"/>
</dbReference>
<feature type="domain" description="Sulfatase-modifying factor enzyme-like" evidence="2">
    <location>
        <begin position="46"/>
        <end position="244"/>
    </location>
</feature>
<sequence>MKIRTNLKVLILALGIASLSSCGGRSPKITLENGVSLGYVSIPGKDFCIAKTEVTQEFYEAVTGVNPSQTKGAKFPVESVSWYDSLVFCNKLSALLGKTPAYKINGSTNPDQWNYTPHQSSIIEDEIEFNPDADGFHLPTMEEWDFAIKGGENFTYSGSEDLDSVAWTDCNSGGLLHEVAQLKPNGYGIYDMSGNVFEWVWSVRKDTSRYLRGGSYFDAARAGKCTNKELNYASRQFKTAGFRITWKKAQE</sequence>
<accession>A0A7W8LLJ0</accession>
<reference evidence="3 4" key="1">
    <citation type="submission" date="2020-08" db="EMBL/GenBank/DDBJ databases">
        <title>Genomic Encyclopedia of Type Strains, Phase IV (KMG-IV): sequencing the most valuable type-strain genomes for metagenomic binning, comparative biology and taxonomic classification.</title>
        <authorList>
            <person name="Goeker M."/>
        </authorList>
    </citation>
    <scope>NUCLEOTIDE SEQUENCE [LARGE SCALE GENOMIC DNA]</scope>
    <source>
        <strain evidence="3 4">DSM 103462</strain>
    </source>
</reference>
<evidence type="ECO:0000313" key="4">
    <source>
        <dbReference type="Proteomes" id="UP000518887"/>
    </source>
</evidence>
<dbReference type="RefSeq" id="WP_184657774.1">
    <property type="nucleotide sequence ID" value="NZ_CP031518.1"/>
</dbReference>
<dbReference type="PROSITE" id="PS51257">
    <property type="entry name" value="PROKAR_LIPOPROTEIN"/>
    <property type="match status" value="1"/>
</dbReference>
<proteinExistence type="predicted"/>
<dbReference type="AlphaFoldDB" id="A0A7W8LLJ0"/>
<evidence type="ECO:0000256" key="1">
    <source>
        <dbReference type="SAM" id="SignalP"/>
    </source>
</evidence>
<name>A0A7W8LLJ0_9SPIR</name>
<gene>
    <name evidence="3" type="ORF">HNP76_000813</name>
</gene>
<dbReference type="SUPFAM" id="SSF56436">
    <property type="entry name" value="C-type lectin-like"/>
    <property type="match status" value="1"/>
</dbReference>
<organism evidence="3 4">
    <name type="scientific">Treponema ruminis</name>
    <dbReference type="NCBI Taxonomy" id="744515"/>
    <lineage>
        <taxon>Bacteria</taxon>
        <taxon>Pseudomonadati</taxon>
        <taxon>Spirochaetota</taxon>
        <taxon>Spirochaetia</taxon>
        <taxon>Spirochaetales</taxon>
        <taxon>Treponemataceae</taxon>
        <taxon>Treponema</taxon>
    </lineage>
</organism>
<dbReference type="Gene3D" id="3.90.1580.10">
    <property type="entry name" value="paralog of FGE (formylglycine-generating enzyme)"/>
    <property type="match status" value="1"/>
</dbReference>